<dbReference type="GO" id="GO:0005634">
    <property type="term" value="C:nucleus"/>
    <property type="evidence" value="ECO:0007669"/>
    <property type="project" value="UniProtKB-SubCell"/>
</dbReference>
<dbReference type="PROSITE" id="PS51745">
    <property type="entry name" value="PB1"/>
    <property type="match status" value="1"/>
</dbReference>
<reference evidence="13" key="1">
    <citation type="journal article" date="2018" name="DNA Res.">
        <title>Multiple hybrid de novo genome assembly of finger millet, an orphan allotetraploid crop.</title>
        <authorList>
            <person name="Hatakeyama M."/>
            <person name="Aluri S."/>
            <person name="Balachadran M.T."/>
            <person name="Sivarajan S.R."/>
            <person name="Patrignani A."/>
            <person name="Gruter S."/>
            <person name="Poveda L."/>
            <person name="Shimizu-Inatsugi R."/>
            <person name="Baeten J."/>
            <person name="Francoijs K.J."/>
            <person name="Nataraja K.N."/>
            <person name="Reddy Y.A.N."/>
            <person name="Phadnis S."/>
            <person name="Ravikumar R.L."/>
            <person name="Schlapbach R."/>
            <person name="Sreeman S.M."/>
            <person name="Shimizu K.K."/>
        </authorList>
    </citation>
    <scope>NUCLEOTIDE SEQUENCE</scope>
</reference>
<dbReference type="PANTHER" id="PTHR31734:SF41">
    <property type="entry name" value="AUXIN-RESPONSIVE PROTEIN IAA28-RELATED"/>
    <property type="match status" value="1"/>
</dbReference>
<evidence type="ECO:0000256" key="3">
    <source>
        <dbReference type="ARBA" id="ARBA00006728"/>
    </source>
</evidence>
<dbReference type="InterPro" id="IPR053793">
    <property type="entry name" value="PB1-like"/>
</dbReference>
<dbReference type="Gene3D" id="3.10.20.90">
    <property type="entry name" value="Phosphatidylinositol 3-kinase Catalytic Subunit, Chain A, domain 1"/>
    <property type="match status" value="1"/>
</dbReference>
<feature type="domain" description="PB1" evidence="12">
    <location>
        <begin position="24"/>
        <end position="123"/>
    </location>
</feature>
<dbReference type="EMBL" id="BQKI01000013">
    <property type="protein sequence ID" value="GJN06698.1"/>
    <property type="molecule type" value="Genomic_DNA"/>
</dbReference>
<dbReference type="GO" id="GO:0006355">
    <property type="term" value="P:regulation of DNA-templated transcription"/>
    <property type="evidence" value="ECO:0007669"/>
    <property type="project" value="InterPro"/>
</dbReference>
<evidence type="ECO:0000313" key="13">
    <source>
        <dbReference type="EMBL" id="GJN06698.1"/>
    </source>
</evidence>
<evidence type="ECO:0000256" key="11">
    <source>
        <dbReference type="SAM" id="MobiDB-lite"/>
    </source>
</evidence>
<dbReference type="InterPro" id="IPR003311">
    <property type="entry name" value="AUX_IAA"/>
</dbReference>
<proteinExistence type="inferred from homology"/>
<keyword evidence="8 10" id="KW-0539">Nucleus</keyword>
<comment type="function">
    <text evidence="1 10">Aux/IAA proteins are short-lived transcriptional factors that function as repressors of early auxin response genes at low auxin concentrations.</text>
</comment>
<comment type="caution">
    <text evidence="13">The sequence shown here is derived from an EMBL/GenBank/DDBJ whole genome shotgun (WGS) entry which is preliminary data.</text>
</comment>
<feature type="region of interest" description="Disordered" evidence="11">
    <location>
        <begin position="126"/>
        <end position="186"/>
    </location>
</feature>
<dbReference type="InterPro" id="IPR033389">
    <property type="entry name" value="AUX/IAA_dom"/>
</dbReference>
<feature type="compositionally biased region" description="Acidic residues" evidence="11">
    <location>
        <begin position="168"/>
        <end position="186"/>
    </location>
</feature>
<name>A0AAV5D955_ELECO</name>
<evidence type="ECO:0000256" key="5">
    <source>
        <dbReference type="ARBA" id="ARBA00022491"/>
    </source>
</evidence>
<protein>
    <recommendedName>
        <fullName evidence="10">Auxin-responsive protein</fullName>
    </recommendedName>
</protein>
<gene>
    <name evidence="13" type="primary">ga24454</name>
    <name evidence="13" type="ORF">PR202_ga24454</name>
</gene>
<keyword evidence="5 10" id="KW-0678">Repressor</keyword>
<dbReference type="SUPFAM" id="SSF54277">
    <property type="entry name" value="CAD &amp; PB1 domains"/>
    <property type="match status" value="1"/>
</dbReference>
<keyword evidence="7 10" id="KW-0804">Transcription</keyword>
<evidence type="ECO:0000256" key="8">
    <source>
        <dbReference type="ARBA" id="ARBA00023242"/>
    </source>
</evidence>
<keyword evidence="9 10" id="KW-0927">Auxin signaling pathway</keyword>
<evidence type="ECO:0000256" key="4">
    <source>
        <dbReference type="ARBA" id="ARBA00011726"/>
    </source>
</evidence>
<keyword evidence="14" id="KW-1185">Reference proteome</keyword>
<dbReference type="GO" id="GO:0009734">
    <property type="term" value="P:auxin-activated signaling pathway"/>
    <property type="evidence" value="ECO:0007669"/>
    <property type="project" value="UniProtKB-UniRule"/>
</dbReference>
<dbReference type="PANTHER" id="PTHR31734">
    <property type="entry name" value="AUXIN-RESPONSIVE PROTEIN IAA17"/>
    <property type="match status" value="1"/>
</dbReference>
<evidence type="ECO:0000256" key="9">
    <source>
        <dbReference type="ARBA" id="ARBA00023294"/>
    </source>
</evidence>
<evidence type="ECO:0000256" key="2">
    <source>
        <dbReference type="ARBA" id="ARBA00004123"/>
    </source>
</evidence>
<evidence type="ECO:0000256" key="7">
    <source>
        <dbReference type="ARBA" id="ARBA00023163"/>
    </source>
</evidence>
<evidence type="ECO:0000259" key="12">
    <source>
        <dbReference type="PROSITE" id="PS51745"/>
    </source>
</evidence>
<evidence type="ECO:0000256" key="10">
    <source>
        <dbReference type="RuleBase" id="RU004549"/>
    </source>
</evidence>
<comment type="subunit">
    <text evidence="4 10">Homodimers and heterodimers.</text>
</comment>
<sequence>MDEMKSTNVPIEPEYEVKQELSVPKFVKVFMQGQLFGRKINMAPHNSYMSLSFTLKRLGSNFSMPSHELNGIVHNEEDGPLYDNNFIIFYDNMDGDRFFLGEVPWEAFVISVKRIYIVRVQENVAENEEDEGESPDANTATSGAPVDGDDAPGNNDDGDTVAAAASFDDGDAADEAASADDGAAEE</sequence>
<dbReference type="Pfam" id="PF02309">
    <property type="entry name" value="AUX_IAA"/>
    <property type="match status" value="1"/>
</dbReference>
<dbReference type="Proteomes" id="UP001054889">
    <property type="component" value="Unassembled WGS sequence"/>
</dbReference>
<evidence type="ECO:0000313" key="14">
    <source>
        <dbReference type="Proteomes" id="UP001054889"/>
    </source>
</evidence>
<evidence type="ECO:0000256" key="1">
    <source>
        <dbReference type="ARBA" id="ARBA00002159"/>
    </source>
</evidence>
<evidence type="ECO:0000256" key="6">
    <source>
        <dbReference type="ARBA" id="ARBA00023015"/>
    </source>
</evidence>
<comment type="similarity">
    <text evidence="3 10">Belongs to the Aux/IAA family.</text>
</comment>
<dbReference type="AlphaFoldDB" id="A0AAV5D955"/>
<comment type="subcellular location">
    <subcellularLocation>
        <location evidence="2 10">Nucleus</location>
    </subcellularLocation>
</comment>
<keyword evidence="6 10" id="KW-0805">Transcription regulation</keyword>
<accession>A0AAV5D955</accession>
<reference evidence="13" key="2">
    <citation type="submission" date="2021-12" db="EMBL/GenBank/DDBJ databases">
        <title>Resequencing data analysis of finger millet.</title>
        <authorList>
            <person name="Hatakeyama M."/>
            <person name="Aluri S."/>
            <person name="Balachadran M.T."/>
            <person name="Sivarajan S.R."/>
            <person name="Poveda L."/>
            <person name="Shimizu-Inatsugi R."/>
            <person name="Schlapbach R."/>
            <person name="Sreeman S.M."/>
            <person name="Shimizu K.K."/>
        </authorList>
    </citation>
    <scope>NUCLEOTIDE SEQUENCE</scope>
</reference>
<organism evidence="13 14">
    <name type="scientific">Eleusine coracana subsp. coracana</name>
    <dbReference type="NCBI Taxonomy" id="191504"/>
    <lineage>
        <taxon>Eukaryota</taxon>
        <taxon>Viridiplantae</taxon>
        <taxon>Streptophyta</taxon>
        <taxon>Embryophyta</taxon>
        <taxon>Tracheophyta</taxon>
        <taxon>Spermatophyta</taxon>
        <taxon>Magnoliopsida</taxon>
        <taxon>Liliopsida</taxon>
        <taxon>Poales</taxon>
        <taxon>Poaceae</taxon>
        <taxon>PACMAD clade</taxon>
        <taxon>Chloridoideae</taxon>
        <taxon>Cynodonteae</taxon>
        <taxon>Eleusininae</taxon>
        <taxon>Eleusine</taxon>
    </lineage>
</organism>